<dbReference type="EMBL" id="JAUBYV010000001">
    <property type="protein sequence ID" value="KAK2630483.1"/>
    <property type="molecule type" value="Genomic_DNA"/>
</dbReference>
<organism evidence="1 2">
    <name type="scientific">Diplocarpon rosae</name>
    <dbReference type="NCBI Taxonomy" id="946125"/>
    <lineage>
        <taxon>Eukaryota</taxon>
        <taxon>Fungi</taxon>
        <taxon>Dikarya</taxon>
        <taxon>Ascomycota</taxon>
        <taxon>Pezizomycotina</taxon>
        <taxon>Leotiomycetes</taxon>
        <taxon>Helotiales</taxon>
        <taxon>Drepanopezizaceae</taxon>
        <taxon>Diplocarpon</taxon>
    </lineage>
</organism>
<gene>
    <name evidence="1" type="ORF">QTJ16_001303</name>
</gene>
<protein>
    <submittedName>
        <fullName evidence="1">Uncharacterized protein</fullName>
    </submittedName>
</protein>
<name>A0AAD9WHE9_9HELO</name>
<dbReference type="Proteomes" id="UP001285354">
    <property type="component" value="Unassembled WGS sequence"/>
</dbReference>
<evidence type="ECO:0000313" key="2">
    <source>
        <dbReference type="Proteomes" id="UP001285354"/>
    </source>
</evidence>
<dbReference type="AlphaFoldDB" id="A0AAD9WHE9"/>
<reference evidence="1" key="1">
    <citation type="submission" date="2023-06" db="EMBL/GenBank/DDBJ databases">
        <title>Draft genome of Marssonina rosae.</title>
        <authorList>
            <person name="Cheng Q."/>
        </authorList>
    </citation>
    <scope>NUCLEOTIDE SEQUENCE</scope>
    <source>
        <strain evidence="1">R4</strain>
    </source>
</reference>
<keyword evidence="2" id="KW-1185">Reference proteome</keyword>
<accession>A0AAD9WHE9</accession>
<comment type="caution">
    <text evidence="1">The sequence shown here is derived from an EMBL/GenBank/DDBJ whole genome shotgun (WGS) entry which is preliminary data.</text>
</comment>
<sequence length="63" mass="6627">MDIENSKYESAARVSGSTLYTTAVMASPGSPELSDGYGIHAEVRSVWGAQTSHLFGSVKPVPV</sequence>
<evidence type="ECO:0000313" key="1">
    <source>
        <dbReference type="EMBL" id="KAK2630483.1"/>
    </source>
</evidence>
<proteinExistence type="predicted"/>